<dbReference type="AlphaFoldDB" id="A0A9Q0NB52"/>
<protein>
    <submittedName>
        <fullName evidence="1">Uncharacterized protein</fullName>
    </submittedName>
</protein>
<dbReference type="Proteomes" id="UP001151699">
    <property type="component" value="Chromosome A"/>
</dbReference>
<gene>
    <name evidence="1" type="ORF">Bhyg_02042</name>
</gene>
<proteinExistence type="predicted"/>
<organism evidence="1 2">
    <name type="scientific">Pseudolycoriella hygida</name>
    <dbReference type="NCBI Taxonomy" id="35572"/>
    <lineage>
        <taxon>Eukaryota</taxon>
        <taxon>Metazoa</taxon>
        <taxon>Ecdysozoa</taxon>
        <taxon>Arthropoda</taxon>
        <taxon>Hexapoda</taxon>
        <taxon>Insecta</taxon>
        <taxon>Pterygota</taxon>
        <taxon>Neoptera</taxon>
        <taxon>Endopterygota</taxon>
        <taxon>Diptera</taxon>
        <taxon>Nematocera</taxon>
        <taxon>Sciaroidea</taxon>
        <taxon>Sciaridae</taxon>
        <taxon>Pseudolycoriella</taxon>
    </lineage>
</organism>
<comment type="caution">
    <text evidence="1">The sequence shown here is derived from an EMBL/GenBank/DDBJ whole genome shotgun (WGS) entry which is preliminary data.</text>
</comment>
<accession>A0A9Q0NB52</accession>
<dbReference type="EMBL" id="WJQU01000001">
    <property type="protein sequence ID" value="KAJ6646828.1"/>
    <property type="molecule type" value="Genomic_DNA"/>
</dbReference>
<evidence type="ECO:0000313" key="2">
    <source>
        <dbReference type="Proteomes" id="UP001151699"/>
    </source>
</evidence>
<keyword evidence="2" id="KW-1185">Reference proteome</keyword>
<evidence type="ECO:0000313" key="1">
    <source>
        <dbReference type="EMBL" id="KAJ6646828.1"/>
    </source>
</evidence>
<reference evidence="1" key="1">
    <citation type="submission" date="2022-07" db="EMBL/GenBank/DDBJ databases">
        <authorList>
            <person name="Trinca V."/>
            <person name="Uliana J.V.C."/>
            <person name="Torres T.T."/>
            <person name="Ward R.J."/>
            <person name="Monesi N."/>
        </authorList>
    </citation>
    <scope>NUCLEOTIDE SEQUENCE</scope>
    <source>
        <strain evidence="1">HSMRA1968</strain>
        <tissue evidence="1">Whole embryos</tissue>
    </source>
</reference>
<name>A0A9Q0NB52_9DIPT</name>
<sequence length="79" mass="9399">MQISIFFVSHQYRKMKIKLLVFILCSNFRNLFAEWDRLILYEEGGILLNETTGFTTTQQRVKSVFCGGQKECTMFHWIL</sequence>
<dbReference type="OrthoDB" id="10674774at2759"/>